<reference evidence="2" key="1">
    <citation type="journal article" date="2023" name="Nat. Plants">
        <title>Single-cell RNA sequencing provides a high-resolution roadmap for understanding the multicellular compartmentation of specialized metabolism.</title>
        <authorList>
            <person name="Sun S."/>
            <person name="Shen X."/>
            <person name="Li Y."/>
            <person name="Li Y."/>
            <person name="Wang S."/>
            <person name="Li R."/>
            <person name="Zhang H."/>
            <person name="Shen G."/>
            <person name="Guo B."/>
            <person name="Wei J."/>
            <person name="Xu J."/>
            <person name="St-Pierre B."/>
            <person name="Chen S."/>
            <person name="Sun C."/>
        </authorList>
    </citation>
    <scope>NUCLEOTIDE SEQUENCE [LARGE SCALE GENOMIC DNA]</scope>
</reference>
<keyword evidence="2" id="KW-1185">Reference proteome</keyword>
<dbReference type="EMBL" id="CM044706">
    <property type="protein sequence ID" value="KAI5659559.1"/>
    <property type="molecule type" value="Genomic_DNA"/>
</dbReference>
<proteinExistence type="predicted"/>
<evidence type="ECO:0000313" key="1">
    <source>
        <dbReference type="EMBL" id="KAI5659559.1"/>
    </source>
</evidence>
<sequence>MKNNVNMVKGVIKLTKPMILIQMPTFIPYDNPIGLNRKISQPGLPVMVLTYLSLFLSLVHTQPTLDIFLSFSSLLRRLRLCLFFLLSLPWLAATAALLRFFGFYAATSIIAIVSFLRSLFDGCSDI</sequence>
<organism evidence="1 2">
    <name type="scientific">Catharanthus roseus</name>
    <name type="common">Madagascar periwinkle</name>
    <name type="synonym">Vinca rosea</name>
    <dbReference type="NCBI Taxonomy" id="4058"/>
    <lineage>
        <taxon>Eukaryota</taxon>
        <taxon>Viridiplantae</taxon>
        <taxon>Streptophyta</taxon>
        <taxon>Embryophyta</taxon>
        <taxon>Tracheophyta</taxon>
        <taxon>Spermatophyta</taxon>
        <taxon>Magnoliopsida</taxon>
        <taxon>eudicotyledons</taxon>
        <taxon>Gunneridae</taxon>
        <taxon>Pentapetalae</taxon>
        <taxon>asterids</taxon>
        <taxon>lamiids</taxon>
        <taxon>Gentianales</taxon>
        <taxon>Apocynaceae</taxon>
        <taxon>Rauvolfioideae</taxon>
        <taxon>Vinceae</taxon>
        <taxon>Catharanthinae</taxon>
        <taxon>Catharanthus</taxon>
    </lineage>
</organism>
<comment type="caution">
    <text evidence="1">The sequence shown here is derived from an EMBL/GenBank/DDBJ whole genome shotgun (WGS) entry which is preliminary data.</text>
</comment>
<gene>
    <name evidence="1" type="ORF">M9H77_28352</name>
</gene>
<protein>
    <submittedName>
        <fullName evidence="1">Uncharacterized protein</fullName>
    </submittedName>
</protein>
<evidence type="ECO:0000313" key="2">
    <source>
        <dbReference type="Proteomes" id="UP001060085"/>
    </source>
</evidence>
<accession>A0ACC0AFG9</accession>
<name>A0ACC0AFG9_CATRO</name>
<dbReference type="Proteomes" id="UP001060085">
    <property type="component" value="Linkage Group LG06"/>
</dbReference>